<evidence type="ECO:0000256" key="1">
    <source>
        <dbReference type="ARBA" id="ARBA00023015"/>
    </source>
</evidence>
<keyword evidence="1" id="KW-0805">Transcription regulation</keyword>
<dbReference type="InterPro" id="IPR002577">
    <property type="entry name" value="HTH_HxlR"/>
</dbReference>
<dbReference type="EMBL" id="BNED01000009">
    <property type="protein sequence ID" value="GHI82598.1"/>
    <property type="molecule type" value="Genomic_DNA"/>
</dbReference>
<keyword evidence="3" id="KW-0804">Transcription</keyword>
<sequence>MISFDAHGRSQTDAEAAHQTESHAGAGRGGAGEAGGWDVELVPDAGGRTRRPEPDCPVERALAAVSGRWTTLVLRELMGGPLSFGELAARLPEISPKVLTDRLRALEGRGLAARDRLPGFPVRTCYHLTPAGAALRPLLVELYRTGVGLGPA</sequence>
<dbReference type="SUPFAM" id="SSF46785">
    <property type="entry name" value="Winged helix' DNA-binding domain"/>
    <property type="match status" value="1"/>
</dbReference>
<dbReference type="InterPro" id="IPR036390">
    <property type="entry name" value="WH_DNA-bd_sf"/>
</dbReference>
<dbReference type="Proteomes" id="UP000608522">
    <property type="component" value="Unassembled WGS sequence"/>
</dbReference>
<dbReference type="CDD" id="cd00090">
    <property type="entry name" value="HTH_ARSR"/>
    <property type="match status" value="1"/>
</dbReference>
<evidence type="ECO:0000259" key="5">
    <source>
        <dbReference type="PROSITE" id="PS51118"/>
    </source>
</evidence>
<dbReference type="PANTHER" id="PTHR33204:SF37">
    <property type="entry name" value="HTH-TYPE TRANSCRIPTIONAL REGULATOR YODB"/>
    <property type="match status" value="1"/>
</dbReference>
<feature type="compositionally biased region" description="Basic and acidic residues" evidence="4">
    <location>
        <begin position="1"/>
        <end position="21"/>
    </location>
</feature>
<dbReference type="InterPro" id="IPR011991">
    <property type="entry name" value="ArsR-like_HTH"/>
</dbReference>
<dbReference type="InterPro" id="IPR036388">
    <property type="entry name" value="WH-like_DNA-bd_sf"/>
</dbReference>
<dbReference type="RefSeq" id="WP_202204186.1">
    <property type="nucleotide sequence ID" value="NZ_BAAATO010000007.1"/>
</dbReference>
<feature type="compositionally biased region" description="Gly residues" evidence="4">
    <location>
        <begin position="26"/>
        <end position="35"/>
    </location>
</feature>
<proteinExistence type="predicted"/>
<keyword evidence="7" id="KW-1185">Reference proteome</keyword>
<dbReference type="Pfam" id="PF01638">
    <property type="entry name" value="HxlR"/>
    <property type="match status" value="1"/>
</dbReference>
<name>A0ABQ3TQB5_9ACTN</name>
<gene>
    <name evidence="6" type="ORF">Sspor_81590</name>
</gene>
<evidence type="ECO:0000256" key="4">
    <source>
        <dbReference type="SAM" id="MobiDB-lite"/>
    </source>
</evidence>
<reference evidence="7" key="1">
    <citation type="submission" date="2023-07" db="EMBL/GenBank/DDBJ databases">
        <title>Whole genome shotgun sequence of Streptomyces spororaveus NBRC 15456.</title>
        <authorList>
            <person name="Komaki H."/>
            <person name="Tamura T."/>
        </authorList>
    </citation>
    <scope>NUCLEOTIDE SEQUENCE [LARGE SCALE GENOMIC DNA]</scope>
    <source>
        <strain evidence="7">NBRC 15456</strain>
    </source>
</reference>
<comment type="caution">
    <text evidence="6">The sequence shown here is derived from an EMBL/GenBank/DDBJ whole genome shotgun (WGS) entry which is preliminary data.</text>
</comment>
<feature type="domain" description="HTH hxlR-type" evidence="5">
    <location>
        <begin position="56"/>
        <end position="152"/>
    </location>
</feature>
<evidence type="ECO:0000256" key="3">
    <source>
        <dbReference type="ARBA" id="ARBA00023163"/>
    </source>
</evidence>
<evidence type="ECO:0000256" key="2">
    <source>
        <dbReference type="ARBA" id="ARBA00023125"/>
    </source>
</evidence>
<keyword evidence="2" id="KW-0238">DNA-binding</keyword>
<accession>A0ABQ3TQB5</accession>
<protein>
    <recommendedName>
        <fullName evidence="5">HTH hxlR-type domain-containing protein</fullName>
    </recommendedName>
</protein>
<dbReference type="PROSITE" id="PS51118">
    <property type="entry name" value="HTH_HXLR"/>
    <property type="match status" value="1"/>
</dbReference>
<dbReference type="Gene3D" id="1.10.10.10">
    <property type="entry name" value="Winged helix-like DNA-binding domain superfamily/Winged helix DNA-binding domain"/>
    <property type="match status" value="1"/>
</dbReference>
<organism evidence="6 7">
    <name type="scientific">Streptomyces spororaveus</name>
    <dbReference type="NCBI Taxonomy" id="284039"/>
    <lineage>
        <taxon>Bacteria</taxon>
        <taxon>Bacillati</taxon>
        <taxon>Actinomycetota</taxon>
        <taxon>Actinomycetes</taxon>
        <taxon>Kitasatosporales</taxon>
        <taxon>Streptomycetaceae</taxon>
        <taxon>Streptomyces</taxon>
    </lineage>
</organism>
<evidence type="ECO:0000313" key="7">
    <source>
        <dbReference type="Proteomes" id="UP000608522"/>
    </source>
</evidence>
<dbReference type="PANTHER" id="PTHR33204">
    <property type="entry name" value="TRANSCRIPTIONAL REGULATOR, MARR FAMILY"/>
    <property type="match status" value="1"/>
</dbReference>
<feature type="region of interest" description="Disordered" evidence="4">
    <location>
        <begin position="1"/>
        <end position="55"/>
    </location>
</feature>
<evidence type="ECO:0000313" key="6">
    <source>
        <dbReference type="EMBL" id="GHI82598.1"/>
    </source>
</evidence>